<organism evidence="2 3">
    <name type="scientific">Pelagomonas calceolata</name>
    <dbReference type="NCBI Taxonomy" id="35677"/>
    <lineage>
        <taxon>Eukaryota</taxon>
        <taxon>Sar</taxon>
        <taxon>Stramenopiles</taxon>
        <taxon>Ochrophyta</taxon>
        <taxon>Pelagophyceae</taxon>
        <taxon>Pelagomonadales</taxon>
        <taxon>Pelagomonadaceae</taxon>
        <taxon>Pelagomonas</taxon>
    </lineage>
</organism>
<evidence type="ECO:0000313" key="2">
    <source>
        <dbReference type="EMBL" id="CAH0374660.1"/>
    </source>
</evidence>
<feature type="region of interest" description="Disordered" evidence="1">
    <location>
        <begin position="1"/>
        <end position="147"/>
    </location>
</feature>
<keyword evidence="3" id="KW-1185">Reference proteome</keyword>
<proteinExistence type="predicted"/>
<dbReference type="Proteomes" id="UP000789595">
    <property type="component" value="Unassembled WGS sequence"/>
</dbReference>
<dbReference type="AlphaFoldDB" id="A0A8J2SQ33"/>
<dbReference type="EMBL" id="CAKKNE010000004">
    <property type="protein sequence ID" value="CAH0374660.1"/>
    <property type="molecule type" value="Genomic_DNA"/>
</dbReference>
<feature type="non-terminal residue" evidence="2">
    <location>
        <position position="1"/>
    </location>
</feature>
<feature type="compositionally biased region" description="Polar residues" evidence="1">
    <location>
        <begin position="1"/>
        <end position="10"/>
    </location>
</feature>
<feature type="compositionally biased region" description="Low complexity" evidence="1">
    <location>
        <begin position="118"/>
        <end position="133"/>
    </location>
</feature>
<accession>A0A8J2SQ33</accession>
<evidence type="ECO:0000256" key="1">
    <source>
        <dbReference type="SAM" id="MobiDB-lite"/>
    </source>
</evidence>
<feature type="compositionally biased region" description="Gly residues" evidence="1">
    <location>
        <begin position="11"/>
        <end position="23"/>
    </location>
</feature>
<protein>
    <submittedName>
        <fullName evidence="2">Uncharacterized protein</fullName>
    </submittedName>
</protein>
<feature type="non-terminal residue" evidence="2">
    <location>
        <position position="315"/>
    </location>
</feature>
<feature type="compositionally biased region" description="Basic and acidic residues" evidence="1">
    <location>
        <begin position="105"/>
        <end position="117"/>
    </location>
</feature>
<reference evidence="2" key="1">
    <citation type="submission" date="2021-11" db="EMBL/GenBank/DDBJ databases">
        <authorList>
            <consortium name="Genoscope - CEA"/>
            <person name="William W."/>
        </authorList>
    </citation>
    <scope>NUCLEOTIDE SEQUENCE</scope>
</reference>
<gene>
    <name evidence="2" type="ORF">PECAL_4P19580</name>
</gene>
<evidence type="ECO:0000313" key="3">
    <source>
        <dbReference type="Proteomes" id="UP000789595"/>
    </source>
</evidence>
<feature type="compositionally biased region" description="Low complexity" evidence="1">
    <location>
        <begin position="59"/>
        <end position="77"/>
    </location>
</feature>
<name>A0A8J2SQ33_9STRA</name>
<comment type="caution">
    <text evidence="2">The sequence shown here is derived from an EMBL/GenBank/DDBJ whole genome shotgun (WGS) entry which is preliminary data.</text>
</comment>
<sequence>SAYTRPQSDHSGGGPRVGRGGGQTTRACASSVRVAGKSRAAGAPPRFRGPQLRSRRPVRAAPGRPRTPALPGAAGRGNCSRAAVTVRPARPLERPLSSSRARLGRRPEARLLERPLERPLSASRARVDASSARGGVRKRAGASPGRPRVRTRALLGAARRGNCSRGAETVRQAPRAVRLLSSSRAQLGRRPEGCEIPGLERLHSGEPRHAPRTLDIVSRRRVPRVVAGERRGENDLQRAVGDSAAHLDRHDKARAGRLDDELRRRLGRDDGGEAACWAAALRDAARRRRARGVVERVVQVHAVVHAPAEVLVEGR</sequence>